<dbReference type="InterPro" id="IPR036388">
    <property type="entry name" value="WH-like_DNA-bd_sf"/>
</dbReference>
<evidence type="ECO:0000256" key="2">
    <source>
        <dbReference type="ARBA" id="ARBA00023125"/>
    </source>
</evidence>
<reference evidence="6 7" key="1">
    <citation type="submission" date="2008-03" db="EMBL/GenBank/DDBJ databases">
        <title>Complete sequence of Leptothrix cholodnii SP-6.</title>
        <authorList>
            <consortium name="US DOE Joint Genome Institute"/>
            <person name="Copeland A."/>
            <person name="Lucas S."/>
            <person name="Lapidus A."/>
            <person name="Glavina del Rio T."/>
            <person name="Dalin E."/>
            <person name="Tice H."/>
            <person name="Bruce D."/>
            <person name="Goodwin L."/>
            <person name="Pitluck S."/>
            <person name="Chertkov O."/>
            <person name="Brettin T."/>
            <person name="Detter J.C."/>
            <person name="Han C."/>
            <person name="Kuske C.R."/>
            <person name="Schmutz J."/>
            <person name="Larimer F."/>
            <person name="Land M."/>
            <person name="Hauser L."/>
            <person name="Kyrpides N."/>
            <person name="Lykidis A."/>
            <person name="Emerson D."/>
            <person name="Richardson P."/>
        </authorList>
    </citation>
    <scope>NUCLEOTIDE SEQUENCE [LARGE SCALE GENOMIC DNA]</scope>
    <source>
        <strain evidence="7">ATCC 51168 / LMG 8142 / SP-6</strain>
    </source>
</reference>
<proteinExistence type="predicted"/>
<sequence length="247" mass="26361">MSNSQATPSGPGEAAAPGAACVDERAAHELAVLYPDLAAVAPPHWREDVARLGPPVSVPAGAVLFDEGAPCRGFPLVIEGAVRVARGTPNGRALELYRVLPGEVCIVSSACLFGQIALTAHGVSLQPSRLLLLPADLVLRWCAHEPFRRFIFGQFAGRMADLITLAEAVAFQRLDQRLAGALLGRGATLHVTHQQLADELGTVREIVTRLLKRFEQAGWVELGRERVRLLDPAALRQLAGGEPGRIA</sequence>
<dbReference type="eggNOG" id="COG0664">
    <property type="taxonomic scope" value="Bacteria"/>
</dbReference>
<feature type="domain" description="Cyclic nucleotide-binding" evidence="4">
    <location>
        <begin position="37"/>
        <end position="118"/>
    </location>
</feature>
<accession>B1Y700</accession>
<evidence type="ECO:0000259" key="4">
    <source>
        <dbReference type="PROSITE" id="PS50042"/>
    </source>
</evidence>
<dbReference type="Gene3D" id="2.60.120.10">
    <property type="entry name" value="Jelly Rolls"/>
    <property type="match status" value="1"/>
</dbReference>
<protein>
    <submittedName>
        <fullName evidence="6">Transcriptional regulator, Crp/Fnr family</fullName>
    </submittedName>
</protein>
<dbReference type="InterPro" id="IPR018490">
    <property type="entry name" value="cNMP-bd_dom_sf"/>
</dbReference>
<dbReference type="GO" id="GO:0003700">
    <property type="term" value="F:DNA-binding transcription factor activity"/>
    <property type="evidence" value="ECO:0007669"/>
    <property type="project" value="TreeGrafter"/>
</dbReference>
<keyword evidence="3" id="KW-0804">Transcription</keyword>
<dbReference type="PANTHER" id="PTHR24567">
    <property type="entry name" value="CRP FAMILY TRANSCRIPTIONAL REGULATORY PROTEIN"/>
    <property type="match status" value="1"/>
</dbReference>
<dbReference type="InterPro" id="IPR012318">
    <property type="entry name" value="HTH_CRP"/>
</dbReference>
<dbReference type="HOGENOM" id="CLU_075053_7_1_4"/>
<dbReference type="InterPro" id="IPR014710">
    <property type="entry name" value="RmlC-like_jellyroll"/>
</dbReference>
<dbReference type="OrthoDB" id="9776746at2"/>
<dbReference type="Pfam" id="PF13545">
    <property type="entry name" value="HTH_Crp_2"/>
    <property type="match status" value="1"/>
</dbReference>
<dbReference type="PRINTS" id="PR00034">
    <property type="entry name" value="HTHCRP"/>
</dbReference>
<dbReference type="GO" id="GO:0003677">
    <property type="term" value="F:DNA binding"/>
    <property type="evidence" value="ECO:0007669"/>
    <property type="project" value="UniProtKB-KW"/>
</dbReference>
<keyword evidence="1" id="KW-0805">Transcription regulation</keyword>
<organism evidence="6 7">
    <name type="scientific">Leptothrix cholodnii (strain ATCC 51168 / LMG 8142 / SP-6)</name>
    <name type="common">Leptothrix discophora (strain SP-6)</name>
    <dbReference type="NCBI Taxonomy" id="395495"/>
    <lineage>
        <taxon>Bacteria</taxon>
        <taxon>Pseudomonadati</taxon>
        <taxon>Pseudomonadota</taxon>
        <taxon>Betaproteobacteria</taxon>
        <taxon>Burkholderiales</taxon>
        <taxon>Sphaerotilaceae</taxon>
        <taxon>Leptothrix</taxon>
    </lineage>
</organism>
<dbReference type="PANTHER" id="PTHR24567:SF74">
    <property type="entry name" value="HTH-TYPE TRANSCRIPTIONAL REGULATOR ARCR"/>
    <property type="match status" value="1"/>
</dbReference>
<dbReference type="PROSITE" id="PS50042">
    <property type="entry name" value="CNMP_BINDING_3"/>
    <property type="match status" value="1"/>
</dbReference>
<dbReference type="InterPro" id="IPR036390">
    <property type="entry name" value="WH_DNA-bd_sf"/>
</dbReference>
<dbReference type="CDD" id="cd00092">
    <property type="entry name" value="HTH_CRP"/>
    <property type="match status" value="1"/>
</dbReference>
<dbReference type="InterPro" id="IPR050397">
    <property type="entry name" value="Env_Response_Regulators"/>
</dbReference>
<dbReference type="RefSeq" id="WP_012345240.1">
    <property type="nucleotide sequence ID" value="NC_010524.1"/>
</dbReference>
<dbReference type="KEGG" id="lch:Lcho_0203"/>
<dbReference type="SUPFAM" id="SSF46785">
    <property type="entry name" value="Winged helix' DNA-binding domain"/>
    <property type="match status" value="1"/>
</dbReference>
<dbReference type="CDD" id="cd00038">
    <property type="entry name" value="CAP_ED"/>
    <property type="match status" value="1"/>
</dbReference>
<dbReference type="PROSITE" id="PS51063">
    <property type="entry name" value="HTH_CRP_2"/>
    <property type="match status" value="1"/>
</dbReference>
<dbReference type="STRING" id="395495.Lcho_0203"/>
<dbReference type="SUPFAM" id="SSF51206">
    <property type="entry name" value="cAMP-binding domain-like"/>
    <property type="match status" value="1"/>
</dbReference>
<dbReference type="SMART" id="SM00419">
    <property type="entry name" value="HTH_CRP"/>
    <property type="match status" value="1"/>
</dbReference>
<evidence type="ECO:0000313" key="6">
    <source>
        <dbReference type="EMBL" id="ACB32478.1"/>
    </source>
</evidence>
<dbReference type="AlphaFoldDB" id="B1Y700"/>
<keyword evidence="7" id="KW-1185">Reference proteome</keyword>
<evidence type="ECO:0000259" key="5">
    <source>
        <dbReference type="PROSITE" id="PS51063"/>
    </source>
</evidence>
<dbReference type="Pfam" id="PF00027">
    <property type="entry name" value="cNMP_binding"/>
    <property type="match status" value="1"/>
</dbReference>
<feature type="domain" description="HTH crp-type" evidence="5">
    <location>
        <begin position="172"/>
        <end position="233"/>
    </location>
</feature>
<dbReference type="GO" id="GO:0005829">
    <property type="term" value="C:cytosol"/>
    <property type="evidence" value="ECO:0007669"/>
    <property type="project" value="TreeGrafter"/>
</dbReference>
<name>B1Y700_LEPCP</name>
<evidence type="ECO:0000313" key="7">
    <source>
        <dbReference type="Proteomes" id="UP000001693"/>
    </source>
</evidence>
<dbReference type="Proteomes" id="UP000001693">
    <property type="component" value="Chromosome"/>
</dbReference>
<dbReference type="InterPro" id="IPR000595">
    <property type="entry name" value="cNMP-bd_dom"/>
</dbReference>
<gene>
    <name evidence="6" type="ordered locus">Lcho_0203</name>
</gene>
<dbReference type="EMBL" id="CP001013">
    <property type="protein sequence ID" value="ACB32478.1"/>
    <property type="molecule type" value="Genomic_DNA"/>
</dbReference>
<evidence type="ECO:0000256" key="1">
    <source>
        <dbReference type="ARBA" id="ARBA00023015"/>
    </source>
</evidence>
<keyword evidence="2" id="KW-0238">DNA-binding</keyword>
<evidence type="ECO:0000256" key="3">
    <source>
        <dbReference type="ARBA" id="ARBA00023163"/>
    </source>
</evidence>
<dbReference type="Gene3D" id="1.10.10.10">
    <property type="entry name" value="Winged helix-like DNA-binding domain superfamily/Winged helix DNA-binding domain"/>
    <property type="match status" value="1"/>
</dbReference>